<dbReference type="GO" id="GO:0008168">
    <property type="term" value="F:methyltransferase activity"/>
    <property type="evidence" value="ECO:0007669"/>
    <property type="project" value="UniProtKB-KW"/>
</dbReference>
<feature type="compositionally biased region" description="Basic and acidic residues" evidence="4">
    <location>
        <begin position="11"/>
        <end position="21"/>
    </location>
</feature>
<evidence type="ECO:0000256" key="3">
    <source>
        <dbReference type="ARBA" id="ARBA00022691"/>
    </source>
</evidence>
<evidence type="ECO:0000259" key="5">
    <source>
        <dbReference type="Pfam" id="PF00891"/>
    </source>
</evidence>
<evidence type="ECO:0000256" key="1">
    <source>
        <dbReference type="ARBA" id="ARBA00022603"/>
    </source>
</evidence>
<dbReference type="RefSeq" id="WP_252440362.1">
    <property type="nucleotide sequence ID" value="NZ_JAGSOV010000039.1"/>
</dbReference>
<dbReference type="Gene3D" id="3.40.50.150">
    <property type="entry name" value="Vaccinia Virus protein VP39"/>
    <property type="match status" value="1"/>
</dbReference>
<evidence type="ECO:0000259" key="6">
    <source>
        <dbReference type="Pfam" id="PF08100"/>
    </source>
</evidence>
<dbReference type="GO" id="GO:0032259">
    <property type="term" value="P:methylation"/>
    <property type="evidence" value="ECO:0007669"/>
    <property type="project" value="UniProtKB-KW"/>
</dbReference>
<evidence type="ECO:0000313" key="7">
    <source>
        <dbReference type="EMBL" id="MCO1657049.1"/>
    </source>
</evidence>
<dbReference type="InterPro" id="IPR036388">
    <property type="entry name" value="WH-like_DNA-bd_sf"/>
</dbReference>
<dbReference type="PANTHER" id="PTHR43712">
    <property type="entry name" value="PUTATIVE (AFU_ORTHOLOGUE AFUA_4G14580)-RELATED"/>
    <property type="match status" value="1"/>
</dbReference>
<gene>
    <name evidence="7" type="ORF">KDL28_18470</name>
</gene>
<dbReference type="InterPro" id="IPR029063">
    <property type="entry name" value="SAM-dependent_MTases_sf"/>
</dbReference>
<organism evidence="7 8">
    <name type="scientific">Pseudonocardia humida</name>
    <dbReference type="NCBI Taxonomy" id="2800819"/>
    <lineage>
        <taxon>Bacteria</taxon>
        <taxon>Bacillati</taxon>
        <taxon>Actinomycetota</taxon>
        <taxon>Actinomycetes</taxon>
        <taxon>Pseudonocardiales</taxon>
        <taxon>Pseudonocardiaceae</taxon>
        <taxon>Pseudonocardia</taxon>
    </lineage>
</organism>
<dbReference type="EMBL" id="JAGSOV010000039">
    <property type="protein sequence ID" value="MCO1657049.1"/>
    <property type="molecule type" value="Genomic_DNA"/>
</dbReference>
<dbReference type="InterPro" id="IPR036390">
    <property type="entry name" value="WH_DNA-bd_sf"/>
</dbReference>
<evidence type="ECO:0000256" key="4">
    <source>
        <dbReference type="SAM" id="MobiDB-lite"/>
    </source>
</evidence>
<keyword evidence="1 7" id="KW-0489">Methyltransferase</keyword>
<feature type="region of interest" description="Disordered" evidence="4">
    <location>
        <begin position="1"/>
        <end position="23"/>
    </location>
</feature>
<dbReference type="SUPFAM" id="SSF53335">
    <property type="entry name" value="S-adenosyl-L-methionine-dependent methyltransferases"/>
    <property type="match status" value="1"/>
</dbReference>
<evidence type="ECO:0000256" key="2">
    <source>
        <dbReference type="ARBA" id="ARBA00022679"/>
    </source>
</evidence>
<keyword evidence="8" id="KW-1185">Reference proteome</keyword>
<dbReference type="PANTHER" id="PTHR43712:SF2">
    <property type="entry name" value="O-METHYLTRANSFERASE CICE"/>
    <property type="match status" value="1"/>
</dbReference>
<feature type="domain" description="O-methyltransferase dimerisation" evidence="6">
    <location>
        <begin position="29"/>
        <end position="93"/>
    </location>
</feature>
<dbReference type="SUPFAM" id="SSF46785">
    <property type="entry name" value="Winged helix' DNA-binding domain"/>
    <property type="match status" value="1"/>
</dbReference>
<dbReference type="Pfam" id="PF08100">
    <property type="entry name" value="Dimerisation"/>
    <property type="match status" value="1"/>
</dbReference>
<sequence>MSAGSAAARALPREPTAHPDADPGPAALMDCLMGFVRTHALRAALAAGLPEALGERALSAGELAAACGAEPRAMLRLARCLAEAGALVQTADGRFALSAWGHGLRAGVPGSARAYVEYVVDHVVPSARHLPELLRSGRAGAPFERENGRDFFAHFAGDPAAGAAFDAAMAATLAAVRAAVVEQDWAGVGSVVDVGGGNGSLLAALLDRHRHLRAVLAEQPHVLPGAARVLDAAGVIGRVRLQECDFFTAVPAGADRYLLARVLHDWDDGSALRILTAVRAALPPHGRLQVVELVLGRDSGWTMAYDLMMGMLLPGHERTAAEWRVLLGAAGLVLERIDPAGWRGSILTCRAAPTGPGLRA</sequence>
<feature type="domain" description="O-methyltransferase C-terminal" evidence="5">
    <location>
        <begin position="128"/>
        <end position="331"/>
    </location>
</feature>
<comment type="caution">
    <text evidence="7">The sequence shown here is derived from an EMBL/GenBank/DDBJ whole genome shotgun (WGS) entry which is preliminary data.</text>
</comment>
<name>A0ABT1A2M1_9PSEU</name>
<proteinExistence type="predicted"/>
<dbReference type="PROSITE" id="PS51683">
    <property type="entry name" value="SAM_OMT_II"/>
    <property type="match status" value="1"/>
</dbReference>
<dbReference type="InterPro" id="IPR001077">
    <property type="entry name" value="COMT_C"/>
</dbReference>
<dbReference type="Pfam" id="PF00891">
    <property type="entry name" value="Methyltransf_2"/>
    <property type="match status" value="1"/>
</dbReference>
<keyword evidence="2" id="KW-0808">Transferase</keyword>
<protein>
    <submittedName>
        <fullName evidence="7">Methyltransferase</fullName>
    </submittedName>
</protein>
<dbReference type="PIRSF" id="PIRSF005739">
    <property type="entry name" value="O-mtase"/>
    <property type="match status" value="1"/>
</dbReference>
<accession>A0ABT1A2M1</accession>
<dbReference type="Proteomes" id="UP001165283">
    <property type="component" value="Unassembled WGS sequence"/>
</dbReference>
<dbReference type="InterPro" id="IPR012967">
    <property type="entry name" value="COMT_dimerisation"/>
</dbReference>
<dbReference type="Gene3D" id="1.10.287.1350">
    <property type="match status" value="1"/>
</dbReference>
<keyword evidence="3" id="KW-0949">S-adenosyl-L-methionine</keyword>
<dbReference type="InterPro" id="IPR016461">
    <property type="entry name" value="COMT-like"/>
</dbReference>
<reference evidence="7" key="1">
    <citation type="submission" date="2021-04" db="EMBL/GenBank/DDBJ databases">
        <title>Pseudonocardia sp. nov., isolated from sandy soil of mangrove forest.</title>
        <authorList>
            <person name="Zan Z."/>
            <person name="Huang R."/>
            <person name="Liu W."/>
        </authorList>
    </citation>
    <scope>NUCLEOTIDE SEQUENCE</scope>
    <source>
        <strain evidence="7">S2-4</strain>
    </source>
</reference>
<dbReference type="Gene3D" id="1.10.10.10">
    <property type="entry name" value="Winged helix-like DNA-binding domain superfamily/Winged helix DNA-binding domain"/>
    <property type="match status" value="1"/>
</dbReference>
<evidence type="ECO:0000313" key="8">
    <source>
        <dbReference type="Proteomes" id="UP001165283"/>
    </source>
</evidence>